<dbReference type="EMBL" id="CBXV010000008">
    <property type="protein sequence ID" value="CDM66771.1"/>
    <property type="molecule type" value="Genomic_DNA"/>
</dbReference>
<evidence type="ECO:0000313" key="5">
    <source>
        <dbReference type="Proteomes" id="UP000031518"/>
    </source>
</evidence>
<accession>A0A0B6X0A9</accession>
<keyword evidence="1" id="KW-0479">Metal-binding</keyword>
<dbReference type="CDD" id="cd07385">
    <property type="entry name" value="MPP_YkuE_C"/>
    <property type="match status" value="1"/>
</dbReference>
<gene>
    <name evidence="4" type="ORF">PYK22_02806</name>
</gene>
<dbReference type="Pfam" id="PF00149">
    <property type="entry name" value="Metallophos"/>
    <property type="match status" value="1"/>
</dbReference>
<dbReference type="InterPro" id="IPR051158">
    <property type="entry name" value="Metallophosphoesterase_sf"/>
</dbReference>
<evidence type="ECO:0000259" key="3">
    <source>
        <dbReference type="Pfam" id="PF00149"/>
    </source>
</evidence>
<reference evidence="4 5" key="1">
    <citation type="submission" date="2013-12" db="EMBL/GenBank/DDBJ databases">
        <authorList>
            <person name="Stott M."/>
        </authorList>
    </citation>
    <scope>NUCLEOTIDE SEQUENCE [LARGE SCALE GENOMIC DNA]</scope>
    <source>
        <strain evidence="4 5">K22</strain>
    </source>
</reference>
<feature type="domain" description="Calcineurin-like phosphoesterase" evidence="3">
    <location>
        <begin position="56"/>
        <end position="218"/>
    </location>
</feature>
<dbReference type="InterPro" id="IPR029052">
    <property type="entry name" value="Metallo-depent_PP-like"/>
</dbReference>
<evidence type="ECO:0000256" key="1">
    <source>
        <dbReference type="ARBA" id="ARBA00022723"/>
    </source>
</evidence>
<proteinExistence type="predicted"/>
<dbReference type="Gene3D" id="3.60.21.10">
    <property type="match status" value="1"/>
</dbReference>
<reference evidence="4 5" key="2">
    <citation type="submission" date="2015-01" db="EMBL/GenBank/DDBJ databases">
        <title>Complete genome sequence of Pyrinomonas methylaliphatogenes type strain K22T.</title>
        <authorList>
            <person name="Lee K.C.Y."/>
            <person name="Power J.F."/>
            <person name="Dunfield P.F."/>
            <person name="Morgan X.C."/>
            <person name="Huttenhower C."/>
            <person name="Stott M.B."/>
        </authorList>
    </citation>
    <scope>NUCLEOTIDE SEQUENCE [LARGE SCALE GENOMIC DNA]</scope>
    <source>
        <strain evidence="4 5">K22</strain>
    </source>
</reference>
<dbReference type="SUPFAM" id="SSF56300">
    <property type="entry name" value="Metallo-dependent phosphatases"/>
    <property type="match status" value="1"/>
</dbReference>
<evidence type="ECO:0000256" key="2">
    <source>
        <dbReference type="ARBA" id="ARBA00022801"/>
    </source>
</evidence>
<dbReference type="GO" id="GO:0046872">
    <property type="term" value="F:metal ion binding"/>
    <property type="evidence" value="ECO:0007669"/>
    <property type="project" value="UniProtKB-KW"/>
</dbReference>
<dbReference type="PANTHER" id="PTHR31302">
    <property type="entry name" value="TRANSMEMBRANE PROTEIN WITH METALLOPHOSPHOESTERASE DOMAIN-RELATED"/>
    <property type="match status" value="1"/>
</dbReference>
<keyword evidence="2 4" id="KW-0378">Hydrolase</keyword>
<dbReference type="InterPro" id="IPR004843">
    <property type="entry name" value="Calcineurin-like_PHP"/>
</dbReference>
<organism evidence="4 5">
    <name type="scientific">Pyrinomonas methylaliphatogenes</name>
    <dbReference type="NCBI Taxonomy" id="454194"/>
    <lineage>
        <taxon>Bacteria</taxon>
        <taxon>Pseudomonadati</taxon>
        <taxon>Acidobacteriota</taxon>
        <taxon>Blastocatellia</taxon>
        <taxon>Blastocatellales</taxon>
        <taxon>Pyrinomonadaceae</taxon>
        <taxon>Pyrinomonas</taxon>
    </lineage>
</organism>
<sequence>MTFDRMRRRILKGLAASGLAGIAASSGYARFIEPFNYEITYTEIPIRDLPTEFDGFRLVQITDLHHSRIVPREEIARVIDLVRGLDGEMIVLTGDFTTARRRYIEPCAELLSALSAPEGVWAVLGNHDHYTDPELTARALARAKINVLNNANTLIRRKTATLQLIGIDDWSWGATDWARAFKGIDRRRPSILLSHQPRVFDMEETQGVSLILSGHTHGGQVSLPLIGAPARFAKEFRYIAGLYERHGTRMYVSRGTGMVGIPVRIGARPEISVISLRRSTV</sequence>
<keyword evidence="5" id="KW-1185">Reference proteome</keyword>
<protein>
    <submittedName>
        <fullName evidence="4">Predicted phosphohydrolase</fullName>
    </submittedName>
</protein>
<dbReference type="PANTHER" id="PTHR31302:SF31">
    <property type="entry name" value="PHOSPHODIESTERASE YAEI"/>
    <property type="match status" value="1"/>
</dbReference>
<evidence type="ECO:0000313" key="4">
    <source>
        <dbReference type="EMBL" id="CDM66771.1"/>
    </source>
</evidence>
<dbReference type="GO" id="GO:0009245">
    <property type="term" value="P:lipid A biosynthetic process"/>
    <property type="evidence" value="ECO:0007669"/>
    <property type="project" value="TreeGrafter"/>
</dbReference>
<dbReference type="AlphaFoldDB" id="A0A0B6X0A9"/>
<dbReference type="GO" id="GO:0016020">
    <property type="term" value="C:membrane"/>
    <property type="evidence" value="ECO:0007669"/>
    <property type="project" value="GOC"/>
</dbReference>
<dbReference type="GO" id="GO:0008758">
    <property type="term" value="F:UDP-2,3-diacylglucosamine hydrolase activity"/>
    <property type="evidence" value="ECO:0007669"/>
    <property type="project" value="TreeGrafter"/>
</dbReference>
<name>A0A0B6X0A9_9BACT</name>
<dbReference type="Proteomes" id="UP000031518">
    <property type="component" value="Unassembled WGS sequence"/>
</dbReference>